<dbReference type="PIRSF" id="PIRSF035875">
    <property type="entry name" value="RNase_BN"/>
    <property type="match status" value="1"/>
</dbReference>
<dbReference type="Pfam" id="PF03631">
    <property type="entry name" value="Virul_fac_BrkB"/>
    <property type="match status" value="1"/>
</dbReference>
<dbReference type="Proteomes" id="UP000254282">
    <property type="component" value="Unassembled WGS sequence"/>
</dbReference>
<feature type="transmembrane region" description="Helical" evidence="6">
    <location>
        <begin position="143"/>
        <end position="166"/>
    </location>
</feature>
<protein>
    <submittedName>
        <fullName evidence="7">YihY family inner membrane protein</fullName>
    </submittedName>
</protein>
<dbReference type="NCBIfam" id="TIGR00765">
    <property type="entry name" value="yihY_not_rbn"/>
    <property type="match status" value="1"/>
</dbReference>
<sequence length="309" mass="34558">MIKNFNFLVKVFKETFTKWSNSSASNSSASLAYYAIFSIPGLLIIITWIAGYFFGSEAINGEISNQIIGLVGRDAAESVEGMVASSLVDKENVIMKIIGVCSLVFGATTLFFQLQRSLNDLWEVEAAPKKAWIKLVLDRANSLGMIVIIGFLLMVTMVLSSAVSLLNNFITTYFGIETYILIEVINFTVGFLIVMLLFALMFKILPDVEIKWKPVWAGAFLTAILFTLGKFLLSLYFSSFKPTSSFGAAGTVILLMLWVNYSCMLIFFGVEFTKVYAYRKGYKIVPSPHAKWNSNKLYSDEQIHKGQQQ</sequence>
<dbReference type="EMBL" id="UFVR01000004">
    <property type="protein sequence ID" value="SUX48946.1"/>
    <property type="molecule type" value="Genomic_DNA"/>
</dbReference>
<dbReference type="AlphaFoldDB" id="A0A381FQZ2"/>
<dbReference type="RefSeq" id="WP_115621916.1">
    <property type="nucleotide sequence ID" value="NZ_UFVR01000004.1"/>
</dbReference>
<evidence type="ECO:0000256" key="1">
    <source>
        <dbReference type="ARBA" id="ARBA00004651"/>
    </source>
</evidence>
<keyword evidence="5 6" id="KW-0472">Membrane</keyword>
<feature type="transmembrane region" description="Helical" evidence="6">
    <location>
        <begin position="93"/>
        <end position="112"/>
    </location>
</feature>
<keyword evidence="2" id="KW-1003">Cell membrane</keyword>
<feature type="transmembrane region" description="Helical" evidence="6">
    <location>
        <begin position="214"/>
        <end position="237"/>
    </location>
</feature>
<evidence type="ECO:0000256" key="6">
    <source>
        <dbReference type="SAM" id="Phobius"/>
    </source>
</evidence>
<evidence type="ECO:0000256" key="5">
    <source>
        <dbReference type="ARBA" id="ARBA00023136"/>
    </source>
</evidence>
<dbReference type="InterPro" id="IPR017039">
    <property type="entry name" value="Virul_fac_BrkB"/>
</dbReference>
<comment type="subcellular location">
    <subcellularLocation>
        <location evidence="1">Cell membrane</location>
        <topology evidence="1">Multi-pass membrane protein</topology>
    </subcellularLocation>
</comment>
<feature type="transmembrane region" description="Helical" evidence="6">
    <location>
        <begin position="31"/>
        <end position="54"/>
    </location>
</feature>
<name>A0A381FQZ2_9FLAO</name>
<dbReference type="PANTHER" id="PTHR30213">
    <property type="entry name" value="INNER MEMBRANE PROTEIN YHJD"/>
    <property type="match status" value="1"/>
</dbReference>
<evidence type="ECO:0000256" key="4">
    <source>
        <dbReference type="ARBA" id="ARBA00022989"/>
    </source>
</evidence>
<reference evidence="7 8" key="1">
    <citation type="submission" date="2018-06" db="EMBL/GenBank/DDBJ databases">
        <authorList>
            <consortium name="Pathogen Informatics"/>
            <person name="Doyle S."/>
        </authorList>
    </citation>
    <scope>NUCLEOTIDE SEQUENCE [LARGE SCALE GENOMIC DNA]</scope>
    <source>
        <strain evidence="7 8">NCTC13532</strain>
    </source>
</reference>
<evidence type="ECO:0000313" key="7">
    <source>
        <dbReference type="EMBL" id="SUX48946.1"/>
    </source>
</evidence>
<evidence type="ECO:0000256" key="3">
    <source>
        <dbReference type="ARBA" id="ARBA00022692"/>
    </source>
</evidence>
<accession>A0A381FQZ2</accession>
<proteinExistence type="predicted"/>
<dbReference type="PANTHER" id="PTHR30213:SF1">
    <property type="entry name" value="INNER MEMBRANE PROTEIN YHJD"/>
    <property type="match status" value="1"/>
</dbReference>
<keyword evidence="3 6" id="KW-0812">Transmembrane</keyword>
<dbReference type="GO" id="GO:0005886">
    <property type="term" value="C:plasma membrane"/>
    <property type="evidence" value="ECO:0007669"/>
    <property type="project" value="UniProtKB-SubCell"/>
</dbReference>
<evidence type="ECO:0000313" key="8">
    <source>
        <dbReference type="Proteomes" id="UP000254282"/>
    </source>
</evidence>
<feature type="transmembrane region" description="Helical" evidence="6">
    <location>
        <begin position="178"/>
        <end position="202"/>
    </location>
</feature>
<keyword evidence="4 6" id="KW-1133">Transmembrane helix</keyword>
<evidence type="ECO:0000256" key="2">
    <source>
        <dbReference type="ARBA" id="ARBA00022475"/>
    </source>
</evidence>
<feature type="transmembrane region" description="Helical" evidence="6">
    <location>
        <begin position="249"/>
        <end position="270"/>
    </location>
</feature>
<gene>
    <name evidence="7" type="primary">yihY_3</name>
    <name evidence="7" type="ORF">NCTC13532_04557</name>
</gene>
<organism evidence="7 8">
    <name type="scientific">Chryseobacterium indoltheticum</name>
    <dbReference type="NCBI Taxonomy" id="254"/>
    <lineage>
        <taxon>Bacteria</taxon>
        <taxon>Pseudomonadati</taxon>
        <taxon>Bacteroidota</taxon>
        <taxon>Flavobacteriia</taxon>
        <taxon>Flavobacteriales</taxon>
        <taxon>Weeksellaceae</taxon>
        <taxon>Chryseobacterium group</taxon>
        <taxon>Chryseobacterium</taxon>
    </lineage>
</organism>